<dbReference type="PANTHER" id="PTHR11188">
    <property type="entry name" value="ARRESTIN DOMAIN CONTAINING PROTEIN"/>
    <property type="match status" value="1"/>
</dbReference>
<dbReference type="PANTHER" id="PTHR11188:SF172">
    <property type="entry name" value="ARRESTIN DOMAIN-CONTAINING PROTEIN 5"/>
    <property type="match status" value="1"/>
</dbReference>
<dbReference type="SMART" id="SM01017">
    <property type="entry name" value="Arrestin_C"/>
    <property type="match status" value="1"/>
</dbReference>
<dbReference type="InterPro" id="IPR011021">
    <property type="entry name" value="Arrestin-like_N"/>
</dbReference>
<dbReference type="AlphaFoldDB" id="A0A6I8PSF5"/>
<dbReference type="OrthoDB" id="7785529at2759"/>
<dbReference type="InterPro" id="IPR014752">
    <property type="entry name" value="Arrestin-like_C"/>
</dbReference>
<sequence>MSIVKSLRLLFPKREIYLPNSAIEGQVALTLRSSLVNPLVKVELVGRSYLEWRVEGNANMDYSKDVLCSNKTDHVHKSKTFDIEDNWLGAGSHTFDFSFQLPSKIPSTFKSKIGHVFYFIQTSCSGREHILAKQREYLPVQGTSGYYHDTVNKHPILVEANKNLFYNCFRQGLVYLRVSLDHNIFIPGDCVILSAEIENWTNKHLTSMSCTLNSYVTYEGFTLRAERKTLEEKQKLLSQETHINIIPFTTATVVNALSLPRLLPVSTEPPGGDIMEFKYEVAAAVHIPWTLKKVVAKVPIVIQCPRVVRLGN</sequence>
<evidence type="ECO:0000313" key="3">
    <source>
        <dbReference type="Ensembl" id="ENSOANP00000054532.1"/>
    </source>
</evidence>
<dbReference type="Proteomes" id="UP000002279">
    <property type="component" value="Chromosome X1"/>
</dbReference>
<dbReference type="KEGG" id="oaa:103169084"/>
<dbReference type="GO" id="GO:0005886">
    <property type="term" value="C:plasma membrane"/>
    <property type="evidence" value="ECO:0000318"/>
    <property type="project" value="GO_Central"/>
</dbReference>
<dbReference type="CTD" id="645432"/>
<evidence type="ECO:0000256" key="1">
    <source>
        <dbReference type="ARBA" id="ARBA00005298"/>
    </source>
</evidence>
<feature type="domain" description="Arrestin C-terminal-like" evidence="2">
    <location>
        <begin position="170"/>
        <end position="305"/>
    </location>
</feature>
<dbReference type="Ensembl" id="ENSOANT00000058994.1">
    <property type="protein sequence ID" value="ENSOANP00000054532.1"/>
    <property type="gene ID" value="ENSOANG00000045384.1"/>
</dbReference>
<dbReference type="OMA" id="MTRFNTT"/>
<dbReference type="Pfam" id="PF00339">
    <property type="entry name" value="Arrestin_N"/>
    <property type="match status" value="1"/>
</dbReference>
<dbReference type="GO" id="GO:0005768">
    <property type="term" value="C:endosome"/>
    <property type="evidence" value="ECO:0000318"/>
    <property type="project" value="GO_Central"/>
</dbReference>
<dbReference type="GO" id="GO:0005737">
    <property type="term" value="C:cytoplasm"/>
    <property type="evidence" value="ECO:0000318"/>
    <property type="project" value="GO_Central"/>
</dbReference>
<dbReference type="InterPro" id="IPR014756">
    <property type="entry name" value="Ig_E-set"/>
</dbReference>
<reference evidence="3" key="3">
    <citation type="submission" date="2025-09" db="UniProtKB">
        <authorList>
            <consortium name="Ensembl"/>
        </authorList>
    </citation>
    <scope>IDENTIFICATION</scope>
    <source>
        <strain evidence="3">Glennie</strain>
    </source>
</reference>
<evidence type="ECO:0000313" key="4">
    <source>
        <dbReference type="Proteomes" id="UP000002279"/>
    </source>
</evidence>
<dbReference type="GO" id="GO:0015031">
    <property type="term" value="P:protein transport"/>
    <property type="evidence" value="ECO:0000318"/>
    <property type="project" value="GO_Central"/>
</dbReference>
<gene>
    <name evidence="3" type="primary">ARRDC5</name>
</gene>
<dbReference type="SUPFAM" id="SSF81296">
    <property type="entry name" value="E set domains"/>
    <property type="match status" value="2"/>
</dbReference>
<dbReference type="InterPro" id="IPR050357">
    <property type="entry name" value="Arrestin_domain-protein"/>
</dbReference>
<name>A0A6I8PSF5_ORNAN</name>
<dbReference type="Bgee" id="ENSOANG00000045384">
    <property type="expression patterns" value="Expressed in testis"/>
</dbReference>
<dbReference type="GeneTree" id="ENSGT00510000049183"/>
<dbReference type="Gene3D" id="2.60.40.640">
    <property type="match status" value="2"/>
</dbReference>
<dbReference type="FunCoup" id="A0A6I8PSF5">
    <property type="interactions" value="2"/>
</dbReference>
<dbReference type="InterPro" id="IPR011022">
    <property type="entry name" value="Arrestin_C-like"/>
</dbReference>
<reference evidence="3" key="2">
    <citation type="submission" date="2025-08" db="UniProtKB">
        <authorList>
            <consortium name="Ensembl"/>
        </authorList>
    </citation>
    <scope>IDENTIFICATION</scope>
    <source>
        <strain evidence="3">Glennie</strain>
    </source>
</reference>
<protein>
    <submittedName>
        <fullName evidence="3">Arrestin domain containing 5</fullName>
    </submittedName>
</protein>
<evidence type="ECO:0000259" key="2">
    <source>
        <dbReference type="SMART" id="SM01017"/>
    </source>
</evidence>
<dbReference type="Pfam" id="PF02752">
    <property type="entry name" value="Arrestin_C"/>
    <property type="match status" value="1"/>
</dbReference>
<accession>A0A6I8PSF5</accession>
<comment type="similarity">
    <text evidence="1">Belongs to the arrestin family.</text>
</comment>
<dbReference type="GeneID" id="103169084"/>
<dbReference type="InParanoid" id="A0A6I8PSF5"/>
<proteinExistence type="inferred from homology"/>
<keyword evidence="4" id="KW-1185">Reference proteome</keyword>
<reference evidence="3 4" key="1">
    <citation type="journal article" date="2008" name="Nature">
        <title>Genome analysis of the platypus reveals unique signatures of evolution.</title>
        <authorList>
            <person name="Warren W.C."/>
            <person name="Hillier L.W."/>
            <person name="Marshall Graves J.A."/>
            <person name="Birney E."/>
            <person name="Ponting C.P."/>
            <person name="Grutzner F."/>
            <person name="Belov K."/>
            <person name="Miller W."/>
            <person name="Clarke L."/>
            <person name="Chinwalla A.T."/>
            <person name="Yang S.P."/>
            <person name="Heger A."/>
            <person name="Locke D.P."/>
            <person name="Miethke P."/>
            <person name="Waters P.D."/>
            <person name="Veyrunes F."/>
            <person name="Fulton L."/>
            <person name="Fulton B."/>
            <person name="Graves T."/>
            <person name="Wallis J."/>
            <person name="Puente X.S."/>
            <person name="Lopez-Otin C."/>
            <person name="Ordonez G.R."/>
            <person name="Eichler E.E."/>
            <person name="Chen L."/>
            <person name="Cheng Z."/>
            <person name="Deakin J.E."/>
            <person name="Alsop A."/>
            <person name="Thompson K."/>
            <person name="Kirby P."/>
            <person name="Papenfuss A.T."/>
            <person name="Wakefield M.J."/>
            <person name="Olender T."/>
            <person name="Lancet D."/>
            <person name="Huttley G.A."/>
            <person name="Smit A.F."/>
            <person name="Pask A."/>
            <person name="Temple-Smith P."/>
            <person name="Batzer M.A."/>
            <person name="Walker J.A."/>
            <person name="Konkel M.K."/>
            <person name="Harris R.S."/>
            <person name="Whittington C.M."/>
            <person name="Wong E.S."/>
            <person name="Gemmell N.J."/>
            <person name="Buschiazzo E."/>
            <person name="Vargas Jentzsch I.M."/>
            <person name="Merkel A."/>
            <person name="Schmitz J."/>
            <person name="Zemann A."/>
            <person name="Churakov G."/>
            <person name="Kriegs J.O."/>
            <person name="Brosius J."/>
            <person name="Murchison E.P."/>
            <person name="Sachidanandam R."/>
            <person name="Smith C."/>
            <person name="Hannon G.J."/>
            <person name="Tsend-Ayush E."/>
            <person name="McMillan D."/>
            <person name="Attenborough R."/>
            <person name="Rens W."/>
            <person name="Ferguson-Smith M."/>
            <person name="Lefevre C.M."/>
            <person name="Sharp J.A."/>
            <person name="Nicholas K.R."/>
            <person name="Ray D.A."/>
            <person name="Kube M."/>
            <person name="Reinhardt R."/>
            <person name="Pringle T.H."/>
            <person name="Taylor J."/>
            <person name="Jones R.C."/>
            <person name="Nixon B."/>
            <person name="Dacheux J.L."/>
            <person name="Niwa H."/>
            <person name="Sekita Y."/>
            <person name="Huang X."/>
            <person name="Stark A."/>
            <person name="Kheradpour P."/>
            <person name="Kellis M."/>
            <person name="Flicek P."/>
            <person name="Chen Y."/>
            <person name="Webber C."/>
            <person name="Hardison R."/>
            <person name="Nelson J."/>
            <person name="Hallsworth-Pepin K."/>
            <person name="Delehaunty K."/>
            <person name="Markovic C."/>
            <person name="Minx P."/>
            <person name="Feng Y."/>
            <person name="Kremitzki C."/>
            <person name="Mitreva M."/>
            <person name="Glasscock J."/>
            <person name="Wylie T."/>
            <person name="Wohldmann P."/>
            <person name="Thiru P."/>
            <person name="Nhan M.N."/>
            <person name="Pohl C.S."/>
            <person name="Smith S.M."/>
            <person name="Hou S."/>
            <person name="Nefedov M."/>
            <person name="de Jong P.J."/>
            <person name="Renfree M.B."/>
            <person name="Mardis E.R."/>
            <person name="Wilson R.K."/>
        </authorList>
    </citation>
    <scope>NUCLEOTIDE SEQUENCE [LARGE SCALE GENOMIC DNA]</scope>
    <source>
        <strain evidence="3 4">Glennie</strain>
    </source>
</reference>
<organism evidence="3 4">
    <name type="scientific">Ornithorhynchus anatinus</name>
    <name type="common">Duckbill platypus</name>
    <dbReference type="NCBI Taxonomy" id="9258"/>
    <lineage>
        <taxon>Eukaryota</taxon>
        <taxon>Metazoa</taxon>
        <taxon>Chordata</taxon>
        <taxon>Craniata</taxon>
        <taxon>Vertebrata</taxon>
        <taxon>Euteleostomi</taxon>
        <taxon>Mammalia</taxon>
        <taxon>Monotremata</taxon>
        <taxon>Ornithorhynchidae</taxon>
        <taxon>Ornithorhynchus</taxon>
    </lineage>
</organism>
<dbReference type="RefSeq" id="XP_028905807.1">
    <property type="nucleotide sequence ID" value="XM_029049974.2"/>
</dbReference>